<evidence type="ECO:0000256" key="3">
    <source>
        <dbReference type="ARBA" id="ARBA00022982"/>
    </source>
</evidence>
<keyword evidence="5" id="KW-0676">Redox-active center</keyword>
<evidence type="ECO:0000256" key="5">
    <source>
        <dbReference type="ARBA" id="ARBA00023284"/>
    </source>
</evidence>
<evidence type="ECO:0000256" key="1">
    <source>
        <dbReference type="ARBA" id="ARBA00022448"/>
    </source>
</evidence>
<sequence length="171" mass="18918">MTAVSSTPSVASANLGRSIFLESPKLASSSSSLLRCPLHRSLRPRNLRVSSAPPRRILPVVKATKQTFSTFDEMLENSDKPVLVDFYATWCGPCQIMTPILNQVSGALNDKIQVVKIDTEKYPSIANRYSIQALPTFIIFRDGEPCDRFEGALPADQLIQRIEHALKATTQ</sequence>
<proteinExistence type="predicted"/>
<dbReference type="Pfam" id="PF00085">
    <property type="entry name" value="Thioredoxin"/>
    <property type="match status" value="1"/>
</dbReference>
<keyword evidence="8" id="KW-1185">Reference proteome</keyword>
<reference evidence="7" key="2">
    <citation type="submission" date="2023-06" db="EMBL/GenBank/DDBJ databases">
        <authorList>
            <person name="Ma L."/>
            <person name="Liu K.-W."/>
            <person name="Li Z."/>
            <person name="Hsiao Y.-Y."/>
            <person name="Qi Y."/>
            <person name="Fu T."/>
            <person name="Tang G."/>
            <person name="Zhang D."/>
            <person name="Sun W.-H."/>
            <person name="Liu D.-K."/>
            <person name="Li Y."/>
            <person name="Chen G.-Z."/>
            <person name="Liu X.-D."/>
            <person name="Liao X.-Y."/>
            <person name="Jiang Y.-T."/>
            <person name="Yu X."/>
            <person name="Hao Y."/>
            <person name="Huang J."/>
            <person name="Zhao X.-W."/>
            <person name="Ke S."/>
            <person name="Chen Y.-Y."/>
            <person name="Wu W.-L."/>
            <person name="Hsu J.-L."/>
            <person name="Lin Y.-F."/>
            <person name="Huang M.-D."/>
            <person name="Li C.-Y."/>
            <person name="Huang L."/>
            <person name="Wang Z.-W."/>
            <person name="Zhao X."/>
            <person name="Zhong W.-Y."/>
            <person name="Peng D.-H."/>
            <person name="Ahmad S."/>
            <person name="Lan S."/>
            <person name="Zhang J.-S."/>
            <person name="Tsai W.-C."/>
            <person name="Van De Peer Y."/>
            <person name="Liu Z.-J."/>
        </authorList>
    </citation>
    <scope>NUCLEOTIDE SEQUENCE</scope>
    <source>
        <strain evidence="7">SCP</strain>
        <tissue evidence="7">Leaves</tissue>
    </source>
</reference>
<evidence type="ECO:0000313" key="7">
    <source>
        <dbReference type="EMBL" id="KAK1263771.1"/>
    </source>
</evidence>
<dbReference type="Proteomes" id="UP001179952">
    <property type="component" value="Unassembled WGS sequence"/>
</dbReference>
<dbReference type="PANTHER" id="PTHR45663:SF15">
    <property type="entry name" value="THIOREDOXIN Y1, CHLOROPLASTIC"/>
    <property type="match status" value="1"/>
</dbReference>
<evidence type="ECO:0000313" key="8">
    <source>
        <dbReference type="Proteomes" id="UP001179952"/>
    </source>
</evidence>
<gene>
    <name evidence="7" type="ORF">QJS04_geneDACA022745</name>
</gene>
<dbReference type="SUPFAM" id="SSF52833">
    <property type="entry name" value="Thioredoxin-like"/>
    <property type="match status" value="1"/>
</dbReference>
<dbReference type="InterPro" id="IPR036249">
    <property type="entry name" value="Thioredoxin-like_sf"/>
</dbReference>
<dbReference type="EMBL" id="JAUJYN010000009">
    <property type="protein sequence ID" value="KAK1263771.1"/>
    <property type="molecule type" value="Genomic_DNA"/>
</dbReference>
<dbReference type="AlphaFoldDB" id="A0AAV9AI20"/>
<dbReference type="PRINTS" id="PR00421">
    <property type="entry name" value="THIOREDOXIN"/>
</dbReference>
<dbReference type="InterPro" id="IPR017937">
    <property type="entry name" value="Thioredoxin_CS"/>
</dbReference>
<evidence type="ECO:0000256" key="2">
    <source>
        <dbReference type="ARBA" id="ARBA00022946"/>
    </source>
</evidence>
<protein>
    <recommendedName>
        <fullName evidence="6">Thioredoxin domain-containing protein</fullName>
    </recommendedName>
</protein>
<keyword evidence="3" id="KW-0249">Electron transport</keyword>
<evidence type="ECO:0000259" key="6">
    <source>
        <dbReference type="PROSITE" id="PS51352"/>
    </source>
</evidence>
<dbReference type="PROSITE" id="PS00194">
    <property type="entry name" value="THIOREDOXIN_1"/>
    <property type="match status" value="1"/>
</dbReference>
<dbReference type="InterPro" id="IPR013766">
    <property type="entry name" value="Thioredoxin_domain"/>
</dbReference>
<dbReference type="PANTHER" id="PTHR45663">
    <property type="entry name" value="GEO12009P1"/>
    <property type="match status" value="1"/>
</dbReference>
<reference evidence="7" key="1">
    <citation type="journal article" date="2023" name="Nat. Commun.">
        <title>Diploid and tetraploid genomes of Acorus and the evolution of monocots.</title>
        <authorList>
            <person name="Ma L."/>
            <person name="Liu K.W."/>
            <person name="Li Z."/>
            <person name="Hsiao Y.Y."/>
            <person name="Qi Y."/>
            <person name="Fu T."/>
            <person name="Tang G.D."/>
            <person name="Zhang D."/>
            <person name="Sun W.H."/>
            <person name="Liu D.K."/>
            <person name="Li Y."/>
            <person name="Chen G.Z."/>
            <person name="Liu X.D."/>
            <person name="Liao X.Y."/>
            <person name="Jiang Y.T."/>
            <person name="Yu X."/>
            <person name="Hao Y."/>
            <person name="Huang J."/>
            <person name="Zhao X.W."/>
            <person name="Ke S."/>
            <person name="Chen Y.Y."/>
            <person name="Wu W.L."/>
            <person name="Hsu J.L."/>
            <person name="Lin Y.F."/>
            <person name="Huang M.D."/>
            <person name="Li C.Y."/>
            <person name="Huang L."/>
            <person name="Wang Z.W."/>
            <person name="Zhao X."/>
            <person name="Zhong W.Y."/>
            <person name="Peng D.H."/>
            <person name="Ahmad S."/>
            <person name="Lan S."/>
            <person name="Zhang J.S."/>
            <person name="Tsai W.C."/>
            <person name="Van de Peer Y."/>
            <person name="Liu Z.J."/>
        </authorList>
    </citation>
    <scope>NUCLEOTIDE SEQUENCE</scope>
    <source>
        <strain evidence="7">SCP</strain>
    </source>
</reference>
<name>A0AAV9AI20_ACOGR</name>
<dbReference type="GO" id="GO:0005737">
    <property type="term" value="C:cytoplasm"/>
    <property type="evidence" value="ECO:0007669"/>
    <property type="project" value="TreeGrafter"/>
</dbReference>
<keyword evidence="4" id="KW-1015">Disulfide bond</keyword>
<dbReference type="FunFam" id="3.40.30.10:FF:000001">
    <property type="entry name" value="Thioredoxin"/>
    <property type="match status" value="1"/>
</dbReference>
<accession>A0AAV9AI20</accession>
<dbReference type="CDD" id="cd02947">
    <property type="entry name" value="TRX_family"/>
    <property type="match status" value="1"/>
</dbReference>
<keyword evidence="2" id="KW-0809">Transit peptide</keyword>
<dbReference type="NCBIfam" id="TIGR01068">
    <property type="entry name" value="thioredoxin"/>
    <property type="match status" value="1"/>
</dbReference>
<evidence type="ECO:0000256" key="4">
    <source>
        <dbReference type="ARBA" id="ARBA00023157"/>
    </source>
</evidence>
<feature type="domain" description="Thioredoxin" evidence="6">
    <location>
        <begin position="47"/>
        <end position="167"/>
    </location>
</feature>
<dbReference type="GO" id="GO:0015035">
    <property type="term" value="F:protein-disulfide reductase activity"/>
    <property type="evidence" value="ECO:0007669"/>
    <property type="project" value="InterPro"/>
</dbReference>
<comment type="caution">
    <text evidence="7">The sequence shown here is derived from an EMBL/GenBank/DDBJ whole genome shotgun (WGS) entry which is preliminary data.</text>
</comment>
<dbReference type="PROSITE" id="PS51352">
    <property type="entry name" value="THIOREDOXIN_2"/>
    <property type="match status" value="1"/>
</dbReference>
<dbReference type="Gene3D" id="3.40.30.10">
    <property type="entry name" value="Glutaredoxin"/>
    <property type="match status" value="1"/>
</dbReference>
<keyword evidence="1" id="KW-0813">Transport</keyword>
<dbReference type="InterPro" id="IPR005746">
    <property type="entry name" value="Thioredoxin"/>
</dbReference>
<organism evidence="7 8">
    <name type="scientific">Acorus gramineus</name>
    <name type="common">Dwarf sweet flag</name>
    <dbReference type="NCBI Taxonomy" id="55184"/>
    <lineage>
        <taxon>Eukaryota</taxon>
        <taxon>Viridiplantae</taxon>
        <taxon>Streptophyta</taxon>
        <taxon>Embryophyta</taxon>
        <taxon>Tracheophyta</taxon>
        <taxon>Spermatophyta</taxon>
        <taxon>Magnoliopsida</taxon>
        <taxon>Liliopsida</taxon>
        <taxon>Acoraceae</taxon>
        <taxon>Acorus</taxon>
    </lineage>
</organism>